<dbReference type="AlphaFoldDB" id="A0A4U0N882"/>
<keyword evidence="2" id="KW-1185">Reference proteome</keyword>
<accession>A0A4U0N882</accession>
<organism evidence="1 2">
    <name type="scientific">Sphingobacterium olei</name>
    <dbReference type="NCBI Taxonomy" id="2571155"/>
    <lineage>
        <taxon>Bacteria</taxon>
        <taxon>Pseudomonadati</taxon>
        <taxon>Bacteroidota</taxon>
        <taxon>Sphingobacteriia</taxon>
        <taxon>Sphingobacteriales</taxon>
        <taxon>Sphingobacteriaceae</taxon>
        <taxon>Sphingobacterium</taxon>
    </lineage>
</organism>
<protein>
    <submittedName>
        <fullName evidence="1">Uncharacterized protein</fullName>
    </submittedName>
</protein>
<comment type="caution">
    <text evidence="1">The sequence shown here is derived from an EMBL/GenBank/DDBJ whole genome shotgun (WGS) entry which is preliminary data.</text>
</comment>
<proteinExistence type="predicted"/>
<evidence type="ECO:0000313" key="1">
    <source>
        <dbReference type="EMBL" id="TJZ50061.1"/>
    </source>
</evidence>
<name>A0A4U0N882_9SPHI</name>
<dbReference type="OrthoDB" id="710566at2"/>
<dbReference type="RefSeq" id="WP_136903501.1">
    <property type="nucleotide sequence ID" value="NZ_SUME01000014.1"/>
</dbReference>
<gene>
    <name evidence="1" type="ORF">FAZ15_21840</name>
</gene>
<dbReference type="EMBL" id="SUME01000014">
    <property type="protein sequence ID" value="TJZ50061.1"/>
    <property type="molecule type" value="Genomic_DNA"/>
</dbReference>
<reference evidence="1 2" key="1">
    <citation type="submission" date="2019-04" db="EMBL/GenBank/DDBJ databases">
        <title>Sphingobacterium olei sp. nov., isolated from oil-contaminated soil.</title>
        <authorList>
            <person name="Liu B."/>
        </authorList>
    </citation>
    <scope>NUCLEOTIDE SEQUENCE [LARGE SCALE GENOMIC DNA]</scope>
    <source>
        <strain evidence="1 2">HAL-9</strain>
    </source>
</reference>
<evidence type="ECO:0000313" key="2">
    <source>
        <dbReference type="Proteomes" id="UP000306808"/>
    </source>
</evidence>
<dbReference type="Proteomes" id="UP000306808">
    <property type="component" value="Unassembled WGS sequence"/>
</dbReference>
<sequence length="209" mass="24424">MNKTELNEYDLVISNLEDMRLFLNIEMQEIDEYAELGTNTYSRIVSKKQPIRLDELISIGKHIYNIKTVQILSPNLKMPQSTKLPQEIKNIVTRRKGKTPRTQVKRDIIQFCILILNRHFKIDDNFTNSLIKSYFNAELDLAFKGKSIQWNRSILSPFVEDTNTTQSGKTKSEKVYKLIKKLPSDMVKKAKETVGEDWLNEMEEKSNHL</sequence>